<dbReference type="InterPro" id="IPR013149">
    <property type="entry name" value="ADH-like_C"/>
</dbReference>
<dbReference type="InterPro" id="IPR002364">
    <property type="entry name" value="Quin_OxRdtase/zeta-crystal_CS"/>
</dbReference>
<dbReference type="InterPro" id="IPR047618">
    <property type="entry name" value="QOR-like"/>
</dbReference>
<dbReference type="GO" id="GO:0008270">
    <property type="term" value="F:zinc ion binding"/>
    <property type="evidence" value="ECO:0007669"/>
    <property type="project" value="InterPro"/>
</dbReference>
<dbReference type="EMBL" id="HG937694">
    <property type="protein sequence ID" value="CDP37854.1"/>
    <property type="molecule type" value="Genomic_DNA"/>
</dbReference>
<dbReference type="InterPro" id="IPR036291">
    <property type="entry name" value="NAD(P)-bd_dom_sf"/>
</dbReference>
<evidence type="ECO:0000256" key="1">
    <source>
        <dbReference type="ARBA" id="ARBA00022857"/>
    </source>
</evidence>
<dbReference type="GO" id="GO:0035925">
    <property type="term" value="F:mRNA 3'-UTR AU-rich region binding"/>
    <property type="evidence" value="ECO:0007669"/>
    <property type="project" value="TreeGrafter"/>
</dbReference>
<evidence type="ECO:0000256" key="3">
    <source>
        <dbReference type="ARBA" id="ARBA00043088"/>
    </source>
</evidence>
<dbReference type="GO" id="GO:0005829">
    <property type="term" value="C:cytosol"/>
    <property type="evidence" value="ECO:0007669"/>
    <property type="project" value="TreeGrafter"/>
</dbReference>
<reference evidence="6" key="2">
    <citation type="submission" date="2014-06" db="EMBL/GenBank/DDBJ databases">
        <title>The complete genome of Blastobotrys (Arxula) adeninivorans LS3 - a yeast of biotechnological interest.</title>
        <authorList>
            <person name="Kunze G."/>
            <person name="Gaillardin C."/>
            <person name="Czernicka M."/>
            <person name="Durrens P."/>
            <person name="Martin T."/>
            <person name="Boer E."/>
            <person name="Gabaldon T."/>
            <person name="Cruz J."/>
            <person name="Talla E."/>
            <person name="Marck C."/>
            <person name="Goffeau A."/>
            <person name="Barbe V."/>
            <person name="Baret P."/>
            <person name="Baronian K."/>
            <person name="Beier S."/>
            <person name="Bleykasten C."/>
            <person name="Bode R."/>
            <person name="Casaregola S."/>
            <person name="Despons L."/>
            <person name="Fairhead C."/>
            <person name="Giersberg M."/>
            <person name="Gierski P."/>
            <person name="Hahnel U."/>
            <person name="Hartmann A."/>
            <person name="Jankowska D."/>
            <person name="Jubin C."/>
            <person name="Jung P."/>
            <person name="Lafontaine I."/>
            <person name="Leh-Louis V."/>
            <person name="Lemaire M."/>
            <person name="Marcet-Houben M."/>
            <person name="Mascher M."/>
            <person name="Morel G."/>
            <person name="Richard G.-F."/>
            <person name="Riechen J."/>
            <person name="Sacerdot C."/>
            <person name="Sarkar A."/>
            <person name="Savel G."/>
            <person name="Schacherer J."/>
            <person name="Sherman D."/>
            <person name="Straub M.-L."/>
            <person name="Stein N."/>
            <person name="Thierry A."/>
            <person name="Trautwein-Schult A."/>
            <person name="Westhof E."/>
            <person name="Worch S."/>
            <person name="Dujon B."/>
            <person name="Souciet J.-L."/>
            <person name="Wincker P."/>
            <person name="Scholz U."/>
            <person name="Neuveglise N."/>
        </authorList>
    </citation>
    <scope>NUCLEOTIDE SEQUENCE</scope>
    <source>
        <strain evidence="6">LS3</strain>
    </source>
</reference>
<keyword evidence="2 6" id="KW-0560">Oxidoreductase</keyword>
<evidence type="ECO:0000259" key="5">
    <source>
        <dbReference type="SMART" id="SM00829"/>
    </source>
</evidence>
<organism evidence="6">
    <name type="scientific">Blastobotrys adeninivorans</name>
    <name type="common">Yeast</name>
    <name type="synonym">Arxula adeninivorans</name>
    <dbReference type="NCBI Taxonomy" id="409370"/>
    <lineage>
        <taxon>Eukaryota</taxon>
        <taxon>Fungi</taxon>
        <taxon>Dikarya</taxon>
        <taxon>Ascomycota</taxon>
        <taxon>Saccharomycotina</taxon>
        <taxon>Dipodascomycetes</taxon>
        <taxon>Dipodascales</taxon>
        <taxon>Trichomonascaceae</taxon>
        <taxon>Blastobotrys</taxon>
    </lineage>
</organism>
<name>A0A060TAN2_BLAAD</name>
<dbReference type="Gene3D" id="3.90.180.10">
    <property type="entry name" value="Medium-chain alcohol dehydrogenases, catalytic domain"/>
    <property type="match status" value="1"/>
</dbReference>
<dbReference type="PROSITE" id="PS01162">
    <property type="entry name" value="QOR_ZETA_CRYSTAL"/>
    <property type="match status" value="1"/>
</dbReference>
<dbReference type="Gene3D" id="3.40.50.720">
    <property type="entry name" value="NAD(P)-binding Rossmann-like Domain"/>
    <property type="match status" value="1"/>
</dbReference>
<dbReference type="SMART" id="SM00829">
    <property type="entry name" value="PKS_ER"/>
    <property type="match status" value="1"/>
</dbReference>
<dbReference type="InterPro" id="IPR020843">
    <property type="entry name" value="ER"/>
</dbReference>
<dbReference type="GO" id="GO:0070402">
    <property type="term" value="F:NADPH binding"/>
    <property type="evidence" value="ECO:0007669"/>
    <property type="project" value="TreeGrafter"/>
</dbReference>
<dbReference type="PANTHER" id="PTHR48106:SF13">
    <property type="entry name" value="QUINONE OXIDOREDUCTASE-RELATED"/>
    <property type="match status" value="1"/>
</dbReference>
<dbReference type="InterPro" id="IPR013154">
    <property type="entry name" value="ADH-like_N"/>
</dbReference>
<evidence type="ECO:0000313" key="6">
    <source>
        <dbReference type="EMBL" id="CDP37854.1"/>
    </source>
</evidence>
<evidence type="ECO:0000256" key="4">
    <source>
        <dbReference type="ARBA" id="ARBA00070796"/>
    </source>
</evidence>
<feature type="domain" description="Enoyl reductase (ER)" evidence="5">
    <location>
        <begin position="50"/>
        <end position="359"/>
    </location>
</feature>
<dbReference type="AlphaFoldDB" id="A0A060TAN2"/>
<dbReference type="SUPFAM" id="SSF50129">
    <property type="entry name" value="GroES-like"/>
    <property type="match status" value="1"/>
</dbReference>
<sequence length="361" mass="38937">MLHYIRPISKPIFRRIFQLPATPRFAIRPFSLNTMSIPTTHYAIRIHKTGGPEVIQYEEVPVPQIGDNEILVKSEYAGVNFIEKYFREGLYKAELPYTLGREGAGKIVKVGSKVTKFAVGDTVGYLKAGALAEYVALGEDEKIVKAPEGMSTKLLGSILIQGLTAHVLTTESYPVKKDDYVLVHAAAGGTGSLVVQFASQFGAHVIGTTSTKEKADLAKSLGAEHVINYKEEDVAARVKEITGGKGVIASFDSVGKSTFEVSLNSLALHGNLLSFGNASGAVPPVSVLTLGQKDIRLSRPVLFNFIGTPEEWNKHSTAVLKAIADDKLKVTISKTYPLKDFGSALEDLVSGKTTGKLAIEF</sequence>
<dbReference type="Pfam" id="PF08240">
    <property type="entry name" value="ADH_N"/>
    <property type="match status" value="1"/>
</dbReference>
<dbReference type="PhylomeDB" id="A0A060TAN2"/>
<dbReference type="PANTHER" id="PTHR48106">
    <property type="entry name" value="QUINONE OXIDOREDUCTASE PIG3-RELATED"/>
    <property type="match status" value="1"/>
</dbReference>
<protein>
    <recommendedName>
        <fullName evidence="4">Probable quinone oxidoreductase</fullName>
    </recommendedName>
    <alternativeName>
        <fullName evidence="3">NADPH:quinone reductase</fullName>
    </alternativeName>
</protein>
<gene>
    <name evidence="6" type="ORF">GNLVRS02_ARAD1D20988g</name>
</gene>
<reference evidence="6" key="1">
    <citation type="submission" date="2014-02" db="EMBL/GenBank/DDBJ databases">
        <authorList>
            <person name="Genoscope - CEA"/>
        </authorList>
    </citation>
    <scope>NUCLEOTIDE SEQUENCE</scope>
    <source>
        <strain evidence="6">LS3</strain>
    </source>
</reference>
<dbReference type="Pfam" id="PF00107">
    <property type="entry name" value="ADH_zinc_N"/>
    <property type="match status" value="1"/>
</dbReference>
<dbReference type="InterPro" id="IPR011032">
    <property type="entry name" value="GroES-like_sf"/>
</dbReference>
<dbReference type="SUPFAM" id="SSF51735">
    <property type="entry name" value="NAD(P)-binding Rossmann-fold domains"/>
    <property type="match status" value="1"/>
</dbReference>
<evidence type="ECO:0000256" key="2">
    <source>
        <dbReference type="ARBA" id="ARBA00023002"/>
    </source>
</evidence>
<proteinExistence type="predicted"/>
<dbReference type="GO" id="GO:0003960">
    <property type="term" value="F:quinone reductase (NADPH) activity"/>
    <property type="evidence" value="ECO:0007669"/>
    <property type="project" value="InterPro"/>
</dbReference>
<accession>A0A060TAN2</accession>
<keyword evidence="1" id="KW-0521">NADP</keyword>
<dbReference type="CDD" id="cd05286">
    <property type="entry name" value="QOR2"/>
    <property type="match status" value="1"/>
</dbReference>
<dbReference type="FunFam" id="3.40.50.720:FF:000053">
    <property type="entry name" value="Quinone oxidoreductase 1"/>
    <property type="match status" value="1"/>
</dbReference>